<name>A0ABN9FC83_9NEOB</name>
<organism evidence="1 2">
    <name type="scientific">Staurois parvus</name>
    <dbReference type="NCBI Taxonomy" id="386267"/>
    <lineage>
        <taxon>Eukaryota</taxon>
        <taxon>Metazoa</taxon>
        <taxon>Chordata</taxon>
        <taxon>Craniata</taxon>
        <taxon>Vertebrata</taxon>
        <taxon>Euteleostomi</taxon>
        <taxon>Amphibia</taxon>
        <taxon>Batrachia</taxon>
        <taxon>Anura</taxon>
        <taxon>Neobatrachia</taxon>
        <taxon>Ranoidea</taxon>
        <taxon>Ranidae</taxon>
        <taxon>Staurois</taxon>
    </lineage>
</organism>
<accession>A0ABN9FC83</accession>
<keyword evidence="2" id="KW-1185">Reference proteome</keyword>
<proteinExistence type="predicted"/>
<reference evidence="1" key="1">
    <citation type="submission" date="2023-05" db="EMBL/GenBank/DDBJ databases">
        <authorList>
            <person name="Stuckert A."/>
        </authorList>
    </citation>
    <scope>NUCLEOTIDE SEQUENCE</scope>
</reference>
<evidence type="ECO:0000313" key="2">
    <source>
        <dbReference type="Proteomes" id="UP001162483"/>
    </source>
</evidence>
<sequence>MVIPPLILPYERYQGHLMGLPTDPGPTGNAPVSKWSVCPWSSPIILVL</sequence>
<protein>
    <submittedName>
        <fullName evidence="1">Uncharacterized protein</fullName>
    </submittedName>
</protein>
<comment type="caution">
    <text evidence="1">The sequence shown here is derived from an EMBL/GenBank/DDBJ whole genome shotgun (WGS) entry which is preliminary data.</text>
</comment>
<gene>
    <name evidence="1" type="ORF">SPARVUS_LOCUS11620666</name>
</gene>
<dbReference type="EMBL" id="CATNWA010016581">
    <property type="protein sequence ID" value="CAI9593781.1"/>
    <property type="molecule type" value="Genomic_DNA"/>
</dbReference>
<evidence type="ECO:0000313" key="1">
    <source>
        <dbReference type="EMBL" id="CAI9593781.1"/>
    </source>
</evidence>
<dbReference type="Proteomes" id="UP001162483">
    <property type="component" value="Unassembled WGS sequence"/>
</dbReference>